<feature type="domain" description="Putative endonuclease Z1" evidence="1">
    <location>
        <begin position="391"/>
        <end position="616"/>
    </location>
</feature>
<dbReference type="InterPro" id="IPR027417">
    <property type="entry name" value="P-loop_NTPase"/>
</dbReference>
<evidence type="ECO:0000313" key="3">
    <source>
        <dbReference type="Proteomes" id="UP000476837"/>
    </source>
</evidence>
<dbReference type="InterPro" id="IPR018310">
    <property type="entry name" value="Put_endonuclease_Z1-dom"/>
</dbReference>
<name>A0A6L3ASN2_AZOBR</name>
<reference evidence="2 3" key="1">
    <citation type="submission" date="2018-07" db="EMBL/GenBank/DDBJ databases">
        <title>Genome sequence of Roseomonas fauriae ATCC 49958.</title>
        <authorList>
            <person name="Sant'Anna F.H."/>
            <person name="Baldani J.I."/>
            <person name="Zilli J.E."/>
            <person name="Reis V.M."/>
            <person name="Hartmann A."/>
            <person name="Cruz L."/>
            <person name="de Souza E.M."/>
            <person name="de Oliveira Pedrosa F."/>
            <person name="Passaglia L.M.P."/>
        </authorList>
    </citation>
    <scope>NUCLEOTIDE SEQUENCE [LARGE SCALE GENOMIC DNA]</scope>
    <source>
        <strain evidence="2 3">ATCC 49958</strain>
    </source>
</reference>
<dbReference type="AlphaFoldDB" id="A0A6L3ASN2"/>
<dbReference type="SUPFAM" id="SSF52540">
    <property type="entry name" value="P-loop containing nucleoside triphosphate hydrolases"/>
    <property type="match status" value="1"/>
</dbReference>
<keyword evidence="2" id="KW-0540">Nuclease</keyword>
<dbReference type="RefSeq" id="WP_149167764.1">
    <property type="nucleotide sequence ID" value="NZ_QOKV01000029.1"/>
</dbReference>
<dbReference type="Proteomes" id="UP000476837">
    <property type="component" value="Unassembled WGS sequence"/>
</dbReference>
<dbReference type="GO" id="GO:0004519">
    <property type="term" value="F:endonuclease activity"/>
    <property type="evidence" value="ECO:0007669"/>
    <property type="project" value="UniProtKB-KW"/>
</dbReference>
<protein>
    <submittedName>
        <fullName evidence="2">Endonuclease</fullName>
    </submittedName>
</protein>
<gene>
    <name evidence="2" type="ORF">DS837_28055</name>
</gene>
<evidence type="ECO:0000259" key="1">
    <source>
        <dbReference type="Pfam" id="PF10593"/>
    </source>
</evidence>
<evidence type="ECO:0000313" key="2">
    <source>
        <dbReference type="EMBL" id="KAA0678174.1"/>
    </source>
</evidence>
<organism evidence="2 3">
    <name type="scientific">Azospirillum brasilense</name>
    <dbReference type="NCBI Taxonomy" id="192"/>
    <lineage>
        <taxon>Bacteria</taxon>
        <taxon>Pseudomonadati</taxon>
        <taxon>Pseudomonadota</taxon>
        <taxon>Alphaproteobacteria</taxon>
        <taxon>Rhodospirillales</taxon>
        <taxon>Azospirillaceae</taxon>
        <taxon>Azospirillum</taxon>
    </lineage>
</organism>
<dbReference type="Pfam" id="PF10593">
    <property type="entry name" value="Z1"/>
    <property type="match status" value="1"/>
</dbReference>
<sequence length="882" mass="99262">MHDLDSIIAFYTMSLAKFTEITKTTIADLVRSGPFALSDSEKDQLIRRLEASFDISQTAGASVKSDYRPWLKQRKPEIEFFYWERLKRYYLQKGILPPQVVATLDTVTDEVLDYSGNPAVQESWARRGMVIGHVQSGKTTNYSALICKAADAGYKIIILLAGITNSLRRQTQERLDETFIGKKSVFQKVAQEPLSIVRFADKKRFPAYGTSRDRDFSKAAAATYGVGLSALKEPIIFVTKKNKTTLERLRDWLREQNHGQSIQDPLLLIDDEADNASINTAADPQRVTAINRAIREILGLFDRSTYVGYTATPFANIFIDPDTEHEMLDDDLFPRHFIKALDPPTNYVGAARIFQETGDLKSVMVRPIDDYGDLLPLNHKRGLQLDELPASLLQAIRVFVLTRAIRIVNGDGRKHCSMMVNVSRFNDVQERVQGLVYEYIETLRNSIIVNAGLGDRGLRDPDFADLSRDFAREFASLDIPFSDVRRSLAEAISTIEVRTVNMRGGSLDYSQHADTGLHVVAVGGLALSRGLTLEGLTVSYILRNASASDTLMQMARWFGYRPRYENICRLYLPQRSYDHYEYITEAIEELRSEVQRMEQLRMTPSDFGLRVRHSPAAIRITAANKMRSASALTVAQDYSGRHIEGYALVNDDNINRENLDRVKALLAQLPRGEASGEPLIWRKVDGAGVFKLLREFRFSHLHPDLGRIDSRTSLFQDYVYDRLGAELATWDVALPTSQSGKPQPGILKDQQILLRERNAGRVKDGTYRITAKNKAANPGDEQIGLDDEAIAEARKIGGPFGRACCLVRPRPLLLVHLFTAQSEGRLEIRDPVVTLSFCLPSTEVTPVARQYQVNAVYRKQMLELAAEPDDDEGLLDQEAEDA</sequence>
<dbReference type="EMBL" id="QOKV01000029">
    <property type="protein sequence ID" value="KAA0678174.1"/>
    <property type="molecule type" value="Genomic_DNA"/>
</dbReference>
<keyword evidence="2" id="KW-0378">Hydrolase</keyword>
<accession>A0A6L3ASN2</accession>
<proteinExistence type="predicted"/>
<dbReference type="Gene3D" id="3.40.50.300">
    <property type="entry name" value="P-loop containing nucleotide triphosphate hydrolases"/>
    <property type="match status" value="1"/>
</dbReference>
<comment type="caution">
    <text evidence="2">The sequence shown here is derived from an EMBL/GenBank/DDBJ whole genome shotgun (WGS) entry which is preliminary data.</text>
</comment>
<keyword evidence="2" id="KW-0255">Endonuclease</keyword>